<dbReference type="PANTHER" id="PTHR42796">
    <property type="entry name" value="FUMARYLACETOACETATE HYDROLASE DOMAIN-CONTAINING PROTEIN 2A-RELATED"/>
    <property type="match status" value="1"/>
</dbReference>
<sequence length="285" mass="29765">MKLAVISRHGNVGLAAIDADGNARALFEGDAGYCGDVDEIIARGASAVEAAKSALVDAPLVPSGDFTYLPVVQNPGKIICVGLNYSDHAAEGGMEVPEFPTIFARFASGLVGHGADLLIPPESDKFDYEGELAVVIGTGGRRISKERALDHVAGYSIFNDASVRDFQLRTPQWTLGKNFDHTGAFGPCLVTPDDLPAGATGLKIETRLNGEVVQSSNTGKLIFDVATLIHDLSIAMTLSAGDVIITGTPAGVGAVRTPPLWMKPGDLCEVEIEGLGVLANPVRAE</sequence>
<gene>
    <name evidence="4" type="ORF">SAMN04488092_10964</name>
</gene>
<dbReference type="GO" id="GO:0046872">
    <property type="term" value="F:metal ion binding"/>
    <property type="evidence" value="ECO:0007669"/>
    <property type="project" value="UniProtKB-KW"/>
</dbReference>
<evidence type="ECO:0000313" key="4">
    <source>
        <dbReference type="EMBL" id="SEQ60001.1"/>
    </source>
</evidence>
<dbReference type="OrthoDB" id="5197601at2"/>
<dbReference type="Gene3D" id="3.90.850.10">
    <property type="entry name" value="Fumarylacetoacetase-like, C-terminal domain"/>
    <property type="match status" value="1"/>
</dbReference>
<dbReference type="InterPro" id="IPR051121">
    <property type="entry name" value="FAH"/>
</dbReference>
<evidence type="ECO:0000259" key="3">
    <source>
        <dbReference type="Pfam" id="PF01557"/>
    </source>
</evidence>
<reference evidence="4 5" key="1">
    <citation type="submission" date="2016-10" db="EMBL/GenBank/DDBJ databases">
        <authorList>
            <person name="de Groot N.N."/>
        </authorList>
    </citation>
    <scope>NUCLEOTIDE SEQUENCE [LARGE SCALE GENOMIC DNA]</scope>
    <source>
        <strain evidence="4 5">DSM 22007</strain>
    </source>
</reference>
<dbReference type="EMBL" id="FOEP01000009">
    <property type="protein sequence ID" value="SEQ60001.1"/>
    <property type="molecule type" value="Genomic_DNA"/>
</dbReference>
<name>A0A1H9HCC0_9RHOB</name>
<feature type="domain" description="Fumarylacetoacetase-like C-terminal" evidence="3">
    <location>
        <begin position="77"/>
        <end position="283"/>
    </location>
</feature>
<dbReference type="InterPro" id="IPR011234">
    <property type="entry name" value="Fumarylacetoacetase-like_C"/>
</dbReference>
<evidence type="ECO:0000256" key="2">
    <source>
        <dbReference type="ARBA" id="ARBA00022723"/>
    </source>
</evidence>
<proteinExistence type="inferred from homology"/>
<evidence type="ECO:0000313" key="5">
    <source>
        <dbReference type="Proteomes" id="UP000198634"/>
    </source>
</evidence>
<dbReference type="GO" id="GO:0016853">
    <property type="term" value="F:isomerase activity"/>
    <property type="evidence" value="ECO:0007669"/>
    <property type="project" value="UniProtKB-ARBA"/>
</dbReference>
<dbReference type="AlphaFoldDB" id="A0A1H9HCC0"/>
<dbReference type="FunFam" id="3.90.850.10:FF:000002">
    <property type="entry name" value="2-hydroxyhepta-2,4-diene-1,7-dioate isomerase"/>
    <property type="match status" value="1"/>
</dbReference>
<dbReference type="Proteomes" id="UP000198634">
    <property type="component" value="Unassembled WGS sequence"/>
</dbReference>
<keyword evidence="5" id="KW-1185">Reference proteome</keyword>
<dbReference type="InterPro" id="IPR036663">
    <property type="entry name" value="Fumarylacetoacetase_C_sf"/>
</dbReference>
<dbReference type="RefSeq" id="WP_090270237.1">
    <property type="nucleotide sequence ID" value="NZ_FOEP01000009.1"/>
</dbReference>
<dbReference type="GO" id="GO:0019752">
    <property type="term" value="P:carboxylic acid metabolic process"/>
    <property type="evidence" value="ECO:0007669"/>
    <property type="project" value="UniProtKB-ARBA"/>
</dbReference>
<comment type="similarity">
    <text evidence="1">Belongs to the FAH family.</text>
</comment>
<dbReference type="PANTHER" id="PTHR42796:SF4">
    <property type="entry name" value="FUMARYLACETOACETATE HYDROLASE DOMAIN-CONTAINING PROTEIN 2A"/>
    <property type="match status" value="1"/>
</dbReference>
<organism evidence="4 5">
    <name type="scientific">Thalassovita taeanensis</name>
    <dbReference type="NCBI Taxonomy" id="657014"/>
    <lineage>
        <taxon>Bacteria</taxon>
        <taxon>Pseudomonadati</taxon>
        <taxon>Pseudomonadota</taxon>
        <taxon>Alphaproteobacteria</taxon>
        <taxon>Rhodobacterales</taxon>
        <taxon>Roseobacteraceae</taxon>
        <taxon>Thalassovita</taxon>
    </lineage>
</organism>
<dbReference type="Pfam" id="PF01557">
    <property type="entry name" value="FAA_hydrolase"/>
    <property type="match status" value="1"/>
</dbReference>
<dbReference type="SUPFAM" id="SSF56529">
    <property type="entry name" value="FAH"/>
    <property type="match status" value="1"/>
</dbReference>
<accession>A0A1H9HCC0</accession>
<evidence type="ECO:0000256" key="1">
    <source>
        <dbReference type="ARBA" id="ARBA00010211"/>
    </source>
</evidence>
<protein>
    <submittedName>
        <fullName evidence="4">2-keto-4-pentenoate hydratase/2-oxohepta-3-ene-1,7-dioic acid hydratase (Catechol pathway)</fullName>
    </submittedName>
</protein>
<dbReference type="STRING" id="657014.SAMN04488092_10964"/>
<keyword evidence="2" id="KW-0479">Metal-binding</keyword>